<evidence type="ECO:0000259" key="4">
    <source>
        <dbReference type="Pfam" id="PF00535"/>
    </source>
</evidence>
<feature type="domain" description="Glycosyltransferase 2-like" evidence="4">
    <location>
        <begin position="11"/>
        <end position="166"/>
    </location>
</feature>
<reference evidence="5" key="1">
    <citation type="journal article" date="2014" name="Int. J. Syst. Evol. Microbiol.">
        <title>Complete genome sequence of Corynebacterium casei LMG S-19264T (=DSM 44701T), isolated from a smear-ripened cheese.</title>
        <authorList>
            <consortium name="US DOE Joint Genome Institute (JGI-PGF)"/>
            <person name="Walter F."/>
            <person name="Albersmeier A."/>
            <person name="Kalinowski J."/>
            <person name="Ruckert C."/>
        </authorList>
    </citation>
    <scope>NUCLEOTIDE SEQUENCE</scope>
    <source>
        <strain evidence="5">CGMCC 1.14988</strain>
    </source>
</reference>
<gene>
    <name evidence="5" type="ORF">GCM10011354_09660</name>
</gene>
<evidence type="ECO:0000313" key="6">
    <source>
        <dbReference type="Proteomes" id="UP000650511"/>
    </source>
</evidence>
<evidence type="ECO:0000313" key="5">
    <source>
        <dbReference type="EMBL" id="GGI04551.1"/>
    </source>
</evidence>
<comment type="caution">
    <text evidence="5">The sequence shown here is derived from an EMBL/GenBank/DDBJ whole genome shotgun (WGS) entry which is preliminary data.</text>
</comment>
<dbReference type="AlphaFoldDB" id="A0A8J3A6I2"/>
<dbReference type="Gene3D" id="3.90.550.10">
    <property type="entry name" value="Spore Coat Polysaccharide Biosynthesis Protein SpsA, Chain A"/>
    <property type="match status" value="1"/>
</dbReference>
<name>A0A8J3A6I2_9ACTN</name>
<dbReference type="GO" id="GO:0016757">
    <property type="term" value="F:glycosyltransferase activity"/>
    <property type="evidence" value="ECO:0007669"/>
    <property type="project" value="UniProtKB-KW"/>
</dbReference>
<accession>A0A8J3A6I2</accession>
<keyword evidence="2" id="KW-0328">Glycosyltransferase</keyword>
<evidence type="ECO:0000256" key="3">
    <source>
        <dbReference type="ARBA" id="ARBA00022679"/>
    </source>
</evidence>
<sequence>MPDPADRRIAVVMTTFDRCAGVLATLPRLLALPERPEVVVVDDASPDATAQQVARHFPQVRLVRAPRNLGSAARNLGVAAVDAPYVAFADDDSWWEPGALRRAADVLDAHPNVGLLAAAIDVGVDGGREDPTNALLAASPLVRTDLPGPEVLGFVACGAVVRREAFLAVGGFAERMHIGGEEELLALDLRSAGWRSVHVAGVRARHAPDATGERPGRRRRTTRNRLWTAWLRRPAGSALRVTGETLVHAARDPAARAGVVEAVRDLPRVLGERSPVLPDVEADLRRVARAERSSSTP</sequence>
<dbReference type="InterPro" id="IPR001173">
    <property type="entry name" value="Glyco_trans_2-like"/>
</dbReference>
<dbReference type="Proteomes" id="UP000650511">
    <property type="component" value="Unassembled WGS sequence"/>
</dbReference>
<keyword evidence="3 5" id="KW-0808">Transferase</keyword>
<keyword evidence="6" id="KW-1185">Reference proteome</keyword>
<comment type="similarity">
    <text evidence="1">Belongs to the glycosyltransferase 2 family.</text>
</comment>
<evidence type="ECO:0000256" key="2">
    <source>
        <dbReference type="ARBA" id="ARBA00022676"/>
    </source>
</evidence>
<reference evidence="5" key="2">
    <citation type="submission" date="2020-09" db="EMBL/GenBank/DDBJ databases">
        <authorList>
            <person name="Sun Q."/>
            <person name="Zhou Y."/>
        </authorList>
    </citation>
    <scope>NUCLEOTIDE SEQUENCE</scope>
    <source>
        <strain evidence="5">CGMCC 1.14988</strain>
    </source>
</reference>
<organism evidence="5 6">
    <name type="scientific">Egicoccus halophilus</name>
    <dbReference type="NCBI Taxonomy" id="1670830"/>
    <lineage>
        <taxon>Bacteria</taxon>
        <taxon>Bacillati</taxon>
        <taxon>Actinomycetota</taxon>
        <taxon>Nitriliruptoria</taxon>
        <taxon>Egicoccales</taxon>
        <taxon>Egicoccaceae</taxon>
        <taxon>Egicoccus</taxon>
    </lineage>
</organism>
<dbReference type="PANTHER" id="PTHR43685:SF5">
    <property type="entry name" value="GLYCOSYLTRANSFERASE EPSE-RELATED"/>
    <property type="match status" value="1"/>
</dbReference>
<dbReference type="InterPro" id="IPR050834">
    <property type="entry name" value="Glycosyltransf_2"/>
</dbReference>
<dbReference type="RefSeq" id="WP_205745172.1">
    <property type="nucleotide sequence ID" value="NZ_BMHA01000003.1"/>
</dbReference>
<dbReference type="InterPro" id="IPR029044">
    <property type="entry name" value="Nucleotide-diphossugar_trans"/>
</dbReference>
<protein>
    <submittedName>
        <fullName evidence="5">Glycosyl transferase</fullName>
    </submittedName>
</protein>
<dbReference type="SUPFAM" id="SSF53448">
    <property type="entry name" value="Nucleotide-diphospho-sugar transferases"/>
    <property type="match status" value="1"/>
</dbReference>
<dbReference type="PANTHER" id="PTHR43685">
    <property type="entry name" value="GLYCOSYLTRANSFERASE"/>
    <property type="match status" value="1"/>
</dbReference>
<dbReference type="EMBL" id="BMHA01000003">
    <property type="protein sequence ID" value="GGI04551.1"/>
    <property type="molecule type" value="Genomic_DNA"/>
</dbReference>
<evidence type="ECO:0000256" key="1">
    <source>
        <dbReference type="ARBA" id="ARBA00006739"/>
    </source>
</evidence>
<proteinExistence type="inferred from homology"/>
<dbReference type="Pfam" id="PF00535">
    <property type="entry name" value="Glycos_transf_2"/>
    <property type="match status" value="1"/>
</dbReference>